<dbReference type="PANTHER" id="PTHR24320">
    <property type="entry name" value="RETINOL DEHYDROGENASE"/>
    <property type="match status" value="1"/>
</dbReference>
<comment type="similarity">
    <text evidence="1">Belongs to the short-chain dehydrogenases/reductases (SDR) family.</text>
</comment>
<dbReference type="SUPFAM" id="SSF51735">
    <property type="entry name" value="NAD(P)-binding Rossmann-fold domains"/>
    <property type="match status" value="1"/>
</dbReference>
<reference evidence="5" key="2">
    <citation type="submission" date="2015-01" db="EMBL/GenBank/DDBJ databases">
        <title>Evolutionary Origins and Diversification of the Mycorrhizal Mutualists.</title>
        <authorList>
            <consortium name="DOE Joint Genome Institute"/>
            <consortium name="Mycorrhizal Genomics Consortium"/>
            <person name="Kohler A."/>
            <person name="Kuo A."/>
            <person name="Nagy L.G."/>
            <person name="Floudas D."/>
            <person name="Copeland A."/>
            <person name="Barry K.W."/>
            <person name="Cichocki N."/>
            <person name="Veneault-Fourrey C."/>
            <person name="LaButti K."/>
            <person name="Lindquist E.A."/>
            <person name="Lipzen A."/>
            <person name="Lundell T."/>
            <person name="Morin E."/>
            <person name="Murat C."/>
            <person name="Riley R."/>
            <person name="Ohm R."/>
            <person name="Sun H."/>
            <person name="Tunlid A."/>
            <person name="Henrissat B."/>
            <person name="Grigoriev I.V."/>
            <person name="Hibbett D.S."/>
            <person name="Martin F."/>
        </authorList>
    </citation>
    <scope>NUCLEOTIDE SEQUENCE [LARGE SCALE GENOMIC DNA]</scope>
    <source>
        <strain evidence="5">Zn</strain>
    </source>
</reference>
<organism evidence="4 5">
    <name type="scientific">Oidiodendron maius (strain Zn)</name>
    <dbReference type="NCBI Taxonomy" id="913774"/>
    <lineage>
        <taxon>Eukaryota</taxon>
        <taxon>Fungi</taxon>
        <taxon>Dikarya</taxon>
        <taxon>Ascomycota</taxon>
        <taxon>Pezizomycotina</taxon>
        <taxon>Leotiomycetes</taxon>
        <taxon>Leotiomycetes incertae sedis</taxon>
        <taxon>Myxotrichaceae</taxon>
        <taxon>Oidiodendron</taxon>
    </lineage>
</organism>
<accession>A0A0C3GHD5</accession>
<dbReference type="AlphaFoldDB" id="A0A0C3GHD5"/>
<dbReference type="Gene3D" id="3.40.50.720">
    <property type="entry name" value="NAD(P)-binding Rossmann-like Domain"/>
    <property type="match status" value="1"/>
</dbReference>
<name>A0A0C3GHD5_OIDMZ</name>
<evidence type="ECO:0000256" key="2">
    <source>
        <dbReference type="ARBA" id="ARBA00022857"/>
    </source>
</evidence>
<sequence length="315" mass="34034">MPKFNPIHDIPNLVGKVCLVTGGNSGLGEATVTALAQHNPEILYLAARSRSKAEAAVQRIKASSPAARSASIEILEMDLASFDSIKAAAARINNEASRLDIVHLNAGVAMIPVSTTKDGYEVQFGTNYLGHVLLTQLLMPKLLETAALPDADVRVVFISSVTHKVFIPKEGILFEGLHTAMEKTGGPTLYGQSMIAKIIIARQLAKRYPKIIFTSLHPGGVKSNVYAGSKDMNWFLLNLIIRPAVALTGVTTEEGAKTQLWCSFSKDVVNGTYYEPIGKAGKEISLSRDSQLASKLWDWTEKELLSKGAPGWPHA</sequence>
<keyword evidence="5" id="KW-1185">Reference proteome</keyword>
<dbReference type="EMBL" id="KN832886">
    <property type="protein sequence ID" value="KIM95550.1"/>
    <property type="molecule type" value="Genomic_DNA"/>
</dbReference>
<dbReference type="PANTHER" id="PTHR24320:SF282">
    <property type="entry name" value="WW DOMAIN-CONTAINING OXIDOREDUCTASE"/>
    <property type="match status" value="1"/>
</dbReference>
<evidence type="ECO:0000256" key="3">
    <source>
        <dbReference type="ARBA" id="ARBA00023002"/>
    </source>
</evidence>
<dbReference type="GO" id="GO:0016491">
    <property type="term" value="F:oxidoreductase activity"/>
    <property type="evidence" value="ECO:0007669"/>
    <property type="project" value="UniProtKB-KW"/>
</dbReference>
<dbReference type="Pfam" id="PF00106">
    <property type="entry name" value="adh_short"/>
    <property type="match status" value="1"/>
</dbReference>
<protein>
    <submittedName>
        <fullName evidence="4">Uncharacterized protein</fullName>
    </submittedName>
</protein>
<evidence type="ECO:0000313" key="4">
    <source>
        <dbReference type="EMBL" id="KIM95550.1"/>
    </source>
</evidence>
<dbReference type="InterPro" id="IPR002347">
    <property type="entry name" value="SDR_fam"/>
</dbReference>
<dbReference type="InterPro" id="IPR036291">
    <property type="entry name" value="NAD(P)-bd_dom_sf"/>
</dbReference>
<keyword evidence="2" id="KW-0521">NADP</keyword>
<reference evidence="4 5" key="1">
    <citation type="submission" date="2014-04" db="EMBL/GenBank/DDBJ databases">
        <authorList>
            <consortium name="DOE Joint Genome Institute"/>
            <person name="Kuo A."/>
            <person name="Martino E."/>
            <person name="Perotto S."/>
            <person name="Kohler A."/>
            <person name="Nagy L.G."/>
            <person name="Floudas D."/>
            <person name="Copeland A."/>
            <person name="Barry K.W."/>
            <person name="Cichocki N."/>
            <person name="Veneault-Fourrey C."/>
            <person name="LaButti K."/>
            <person name="Lindquist E.A."/>
            <person name="Lipzen A."/>
            <person name="Lundell T."/>
            <person name="Morin E."/>
            <person name="Murat C."/>
            <person name="Sun H."/>
            <person name="Tunlid A."/>
            <person name="Henrissat B."/>
            <person name="Grigoriev I.V."/>
            <person name="Hibbett D.S."/>
            <person name="Martin F."/>
            <person name="Nordberg H.P."/>
            <person name="Cantor M.N."/>
            <person name="Hua S.X."/>
        </authorList>
    </citation>
    <scope>NUCLEOTIDE SEQUENCE [LARGE SCALE GENOMIC DNA]</scope>
    <source>
        <strain evidence="4 5">Zn</strain>
    </source>
</reference>
<dbReference type="InParanoid" id="A0A0C3GHD5"/>
<evidence type="ECO:0000313" key="5">
    <source>
        <dbReference type="Proteomes" id="UP000054321"/>
    </source>
</evidence>
<dbReference type="Proteomes" id="UP000054321">
    <property type="component" value="Unassembled WGS sequence"/>
</dbReference>
<keyword evidence="3" id="KW-0560">Oxidoreductase</keyword>
<dbReference type="HOGENOM" id="CLU_010194_44_6_1"/>
<dbReference type="OrthoDB" id="191139at2759"/>
<gene>
    <name evidence="4" type="ORF">OIDMADRAFT_133585</name>
</gene>
<evidence type="ECO:0000256" key="1">
    <source>
        <dbReference type="ARBA" id="ARBA00006484"/>
    </source>
</evidence>
<dbReference type="PRINTS" id="PR00081">
    <property type="entry name" value="GDHRDH"/>
</dbReference>
<dbReference type="FunCoup" id="A0A0C3GHD5">
    <property type="interactions" value="294"/>
</dbReference>
<proteinExistence type="inferred from homology"/>
<dbReference type="STRING" id="913774.A0A0C3GHD5"/>